<evidence type="ECO:0000313" key="2">
    <source>
        <dbReference type="EMBL" id="CAJ0945608.1"/>
    </source>
</evidence>
<accession>A0ABN9LMD5</accession>
<sequence>MSVTIPLIRGSESSLSAPQQIGKSEAKCQNCRIGASHIISMLPLHHKNVFNYLISFLRGLLNNALQNHLDVNILASIFGNLLLRPLPDHSTPSNLDKRKCQEFIQQFLVATESP</sequence>
<dbReference type="EMBL" id="CAUEEQ010024242">
    <property type="protein sequence ID" value="CAJ0945608.1"/>
    <property type="molecule type" value="Genomic_DNA"/>
</dbReference>
<reference evidence="2" key="1">
    <citation type="submission" date="2023-07" db="EMBL/GenBank/DDBJ databases">
        <authorList>
            <person name="Stuckert A."/>
        </authorList>
    </citation>
    <scope>NUCLEOTIDE SEQUENCE</scope>
</reference>
<organism evidence="2 3">
    <name type="scientific">Ranitomeya imitator</name>
    <name type="common">mimic poison frog</name>
    <dbReference type="NCBI Taxonomy" id="111125"/>
    <lineage>
        <taxon>Eukaryota</taxon>
        <taxon>Metazoa</taxon>
        <taxon>Chordata</taxon>
        <taxon>Craniata</taxon>
        <taxon>Vertebrata</taxon>
        <taxon>Euteleostomi</taxon>
        <taxon>Amphibia</taxon>
        <taxon>Batrachia</taxon>
        <taxon>Anura</taxon>
        <taxon>Neobatrachia</taxon>
        <taxon>Hyloidea</taxon>
        <taxon>Dendrobatidae</taxon>
        <taxon>Dendrobatinae</taxon>
        <taxon>Ranitomeya</taxon>
    </lineage>
</organism>
<name>A0ABN9LMD5_9NEOB</name>
<feature type="domain" description="Rho-GAP" evidence="1">
    <location>
        <begin position="1"/>
        <end position="114"/>
    </location>
</feature>
<dbReference type="Pfam" id="PF00620">
    <property type="entry name" value="RhoGAP"/>
    <property type="match status" value="1"/>
</dbReference>
<protein>
    <recommendedName>
        <fullName evidence="1">Rho-GAP domain-containing protein</fullName>
    </recommendedName>
</protein>
<dbReference type="Proteomes" id="UP001176940">
    <property type="component" value="Unassembled WGS sequence"/>
</dbReference>
<evidence type="ECO:0000313" key="3">
    <source>
        <dbReference type="Proteomes" id="UP001176940"/>
    </source>
</evidence>
<comment type="caution">
    <text evidence="2">The sequence shown here is derived from an EMBL/GenBank/DDBJ whole genome shotgun (WGS) entry which is preliminary data.</text>
</comment>
<proteinExistence type="predicted"/>
<dbReference type="Gene3D" id="1.10.555.10">
    <property type="entry name" value="Rho GTPase activation protein"/>
    <property type="match status" value="1"/>
</dbReference>
<dbReference type="SUPFAM" id="SSF48350">
    <property type="entry name" value="GTPase activation domain, GAP"/>
    <property type="match status" value="1"/>
</dbReference>
<dbReference type="PROSITE" id="PS50238">
    <property type="entry name" value="RHOGAP"/>
    <property type="match status" value="1"/>
</dbReference>
<keyword evidence="3" id="KW-1185">Reference proteome</keyword>
<gene>
    <name evidence="2" type="ORF">RIMI_LOCUS10955106</name>
</gene>
<evidence type="ECO:0000259" key="1">
    <source>
        <dbReference type="PROSITE" id="PS50238"/>
    </source>
</evidence>
<dbReference type="InterPro" id="IPR008936">
    <property type="entry name" value="Rho_GTPase_activation_prot"/>
</dbReference>
<dbReference type="InterPro" id="IPR000198">
    <property type="entry name" value="RhoGAP_dom"/>
</dbReference>